<organism evidence="2 3">
    <name type="scientific">Dactylosporangium fulvum</name>
    <dbReference type="NCBI Taxonomy" id="53359"/>
    <lineage>
        <taxon>Bacteria</taxon>
        <taxon>Bacillati</taxon>
        <taxon>Actinomycetota</taxon>
        <taxon>Actinomycetes</taxon>
        <taxon>Micromonosporales</taxon>
        <taxon>Micromonosporaceae</taxon>
        <taxon>Dactylosporangium</taxon>
    </lineage>
</organism>
<dbReference type="PANTHER" id="PTHR37305">
    <property type="entry name" value="INTEGRAL MEMBRANE PROTEIN-RELATED"/>
    <property type="match status" value="1"/>
</dbReference>
<feature type="transmembrane region" description="Helical" evidence="1">
    <location>
        <begin position="402"/>
        <end position="421"/>
    </location>
</feature>
<feature type="transmembrane region" description="Helical" evidence="1">
    <location>
        <begin position="371"/>
        <end position="395"/>
    </location>
</feature>
<dbReference type="Gene3D" id="2.60.120.200">
    <property type="match status" value="1"/>
</dbReference>
<feature type="transmembrane region" description="Helical" evidence="1">
    <location>
        <begin position="325"/>
        <end position="351"/>
    </location>
</feature>
<feature type="transmembrane region" description="Helical" evidence="1">
    <location>
        <begin position="283"/>
        <end position="304"/>
    </location>
</feature>
<keyword evidence="1" id="KW-0812">Transmembrane</keyword>
<keyword evidence="1" id="KW-0472">Membrane</keyword>
<dbReference type="RefSeq" id="WP_259857671.1">
    <property type="nucleotide sequence ID" value="NZ_CP073720.1"/>
</dbReference>
<evidence type="ECO:0000313" key="3">
    <source>
        <dbReference type="Proteomes" id="UP001059617"/>
    </source>
</evidence>
<feature type="transmembrane region" description="Helical" evidence="1">
    <location>
        <begin position="466"/>
        <end position="487"/>
    </location>
</feature>
<protein>
    <submittedName>
        <fullName evidence="2">DUF1349 domain-containing protein</fullName>
    </submittedName>
</protein>
<evidence type="ECO:0000256" key="1">
    <source>
        <dbReference type="SAM" id="Phobius"/>
    </source>
</evidence>
<gene>
    <name evidence="2" type="ORF">Dfulv_32740</name>
</gene>
<proteinExistence type="predicted"/>
<name>A0ABY5VQC1_9ACTN</name>
<reference evidence="2" key="1">
    <citation type="submission" date="2021-04" db="EMBL/GenBank/DDBJ databases">
        <authorList>
            <person name="Hartkoorn R.C."/>
            <person name="Beaudoing E."/>
            <person name="Hot D."/>
        </authorList>
    </citation>
    <scope>NUCLEOTIDE SEQUENCE</scope>
    <source>
        <strain evidence="2">NRRL B-16292</strain>
    </source>
</reference>
<keyword evidence="1" id="KW-1133">Transmembrane helix</keyword>
<dbReference type="PANTHER" id="PTHR37305:SF1">
    <property type="entry name" value="MEMBRANE PROTEIN"/>
    <property type="match status" value="1"/>
</dbReference>
<evidence type="ECO:0000313" key="2">
    <source>
        <dbReference type="EMBL" id="UWP79913.1"/>
    </source>
</evidence>
<dbReference type="Proteomes" id="UP001059617">
    <property type="component" value="Chromosome"/>
</dbReference>
<dbReference type="EMBL" id="CP073720">
    <property type="protein sequence ID" value="UWP79913.1"/>
    <property type="molecule type" value="Genomic_DNA"/>
</dbReference>
<accession>A0ABY5VQC1</accession>
<reference evidence="2" key="2">
    <citation type="submission" date="2022-09" db="EMBL/GenBank/DDBJ databases">
        <title>Biosynthetic gene clusters of Dactylosporangioum fulvum.</title>
        <authorList>
            <person name="Caradec T."/>
        </authorList>
    </citation>
    <scope>NUCLEOTIDE SEQUENCE</scope>
    <source>
        <strain evidence="2">NRRL B-16292</strain>
    </source>
</reference>
<sequence length="492" mass="50965">MTRHPMLRLLRAEWTKFRSVPGWVRGSAVAALMILLFPLTGLGGGAPEQASPVPIGPDGAPVSAGFYFVHRPLSGDGRITVAVTSLTSLRAGDSGTAAPWAKAGLIITAGPEPGSRYAAVMVTGEHGVRMQHDYLYDRAGLPGAVSATAVRWLRLTRSGDTITGEASTDGTHWSQVATVRLPGLAATVQAGLFVACPQQVQGVGTAGDMATAAFSVPQLAGDWPATTWTGDQIGAHTATFAGYPRGGSGGFAPTGDGFTVTGSGDLAPATRSDLPVGVAAGDLLFGTFPALIVIVVVATLMITTEYRYGLIRSTLSASTRRGRVLVAKAVVLAGVTFTTSLAATLLAIPLWLRLVRSLGIYLFPTTSGALLRAQIGTAALLAVTAVFALAVGTILRRSATAVTTVVAATVLPYLLALTPFLPPPMAQWLTRVTPAAALAVQQTLTRYPQVDSVYTPANGYYPLPPWAGLAVLCGYTALALALAVVLLRRRDA</sequence>
<keyword evidence="3" id="KW-1185">Reference proteome</keyword>